<dbReference type="AlphaFoldDB" id="A0A9Q5QXQ8"/>
<dbReference type="Proteomes" id="UP000190056">
    <property type="component" value="Unassembled WGS sequence"/>
</dbReference>
<protein>
    <recommendedName>
        <fullName evidence="3">Type I-D CRISPR-associated protein Cas10d/Csc3</fullName>
    </recommendedName>
</protein>
<gene>
    <name evidence="1" type="ORF">CENA302_05965</name>
</gene>
<evidence type="ECO:0000313" key="1">
    <source>
        <dbReference type="EMBL" id="OPH10342.1"/>
    </source>
</evidence>
<dbReference type="EMBL" id="MTPU01000026">
    <property type="protein sequence ID" value="OPH10342.1"/>
    <property type="molecule type" value="Genomic_DNA"/>
</dbReference>
<dbReference type="NCBIfam" id="TIGR03174">
    <property type="entry name" value="cas_Csc3"/>
    <property type="match status" value="2"/>
</dbReference>
<reference evidence="1 2" key="1">
    <citation type="submission" date="2017-01" db="EMBL/GenBank/DDBJ databases">
        <authorList>
            <person name="Abreu V.A."/>
            <person name="Popin R.V."/>
            <person name="Rigonato J."/>
            <person name="Andreote A.P."/>
            <person name="Schaker P.C."/>
            <person name="Hoff-Risseti C."/>
            <person name="Alvarenga D.O."/>
            <person name="Varani A.M."/>
            <person name="Fiore M.F."/>
        </authorList>
    </citation>
    <scope>NUCLEOTIDE SEQUENCE [LARGE SCALE GENOMIC DNA]</scope>
    <source>
        <strain evidence="1 2">CENA302</strain>
    </source>
</reference>
<accession>A0A9Q5QXQ8</accession>
<evidence type="ECO:0000313" key="2">
    <source>
        <dbReference type="Proteomes" id="UP000190056"/>
    </source>
</evidence>
<organism evidence="1 2">
    <name type="scientific">Cylindrospermopsis raciborskii CENA302</name>
    <dbReference type="NCBI Taxonomy" id="1170768"/>
    <lineage>
        <taxon>Bacteria</taxon>
        <taxon>Bacillati</taxon>
        <taxon>Cyanobacteriota</taxon>
        <taxon>Cyanophyceae</taxon>
        <taxon>Nostocales</taxon>
        <taxon>Aphanizomenonaceae</taxon>
        <taxon>Cylindrospermopsis</taxon>
    </lineage>
</organism>
<name>A0A9Q5QXQ8_9CYAN</name>
<proteinExistence type="predicted"/>
<evidence type="ECO:0008006" key="3">
    <source>
        <dbReference type="Google" id="ProtNLM"/>
    </source>
</evidence>
<dbReference type="RefSeq" id="WP_071247784.1">
    <property type="nucleotide sequence ID" value="NZ_MTPU01000026.1"/>
</dbReference>
<dbReference type="InterPro" id="IPR017589">
    <property type="entry name" value="CRISPR-assoc_prot_Cas10d/Csc3"/>
</dbReference>
<comment type="caution">
    <text evidence="1">The sequence shown here is derived from an EMBL/GenBank/DDBJ whole genome shotgun (WGS) entry which is preliminary data.</text>
</comment>
<sequence length="1070" mass="123632">MPDFALILKDFVTQIFPRLRTELRFHRKLAKGGLKPDGTPFINKRTGKPYVATTQLTHVLVGLSALTRLLNYLEKNSLLTSQINITEADFRRVCALFCLHDLHKDDDPSRDVQQRDTSIRPSLMLEIANKASLTDWLNNHDLNGYEYREAMIHLSDTTHGDRKHCRAEIGYEKLYSLVRLADAMASIQNLDEGTNSLKNRIKDFARSLKNLHFSYHKIDDYRGVTTNLYHQSVAGVLQQEYNVYPLLFFDHGTIYIGQNELQSFDKSSFINQVHQRFNDSLKNLGSISSDELQYNSKTQRFEKYIFGFSGIKEQLEYLKNHAISRVKAKKDWFEELLSKRFSGNQKFINAFKSRDNFLQVFKIVDNQDKQEDFAQKWEAVSNYLGGTLNLLKDVYLAPDNNWQKTMEFLCKFLQISSDIQFNIFDNISIFNQSGTPEFSHILAYHYLNGLTHQTQSVSTIPVQEILEYLHKQLLCKLEIELKDLDNQEKGKNYVEDELAFGFDTHQFLSDNLVLNWEEKREIEADSLRIITAKNKTGSPPKLCSLCNRVITVKMKNCSIKADIIEDGIKEFSNRLLPKSEDVSSRLWCPQCYLEWMARKLSGLGYAPGAEKNNSARLYFFILPNPIVTPELLDVLRNELNLLKRTSVNVKQYGKDGVKSVPKIWLETKNIDSEGEGKIWLEEVLNSLGEETSRQAESMAKNHKRMAGNYLISSRSSFDEDLDDDYSDDDEDLEMNNQYYRLASNFLILTLESSTYKEPIKKTELWMRGILTTLVLQDLLGMRVYLTDRPYLPVAYLDQINNSLEIAGEHLSLRSLFNYHQKVLPNQLSLRGVPVDDLLDRISALWVINEGLNDEEKGIARCLQEVNHNELAGARFFADYDRKHEGKNYSIFTLACRIILDSFEKKDDAYSMTMKNLAETIATQSLDLFLPRWERDGKGKANRYEKTYRTAISTLKQICREPNLSNEEIIGHIAGSLIKQLERLDTGLAFPFHKKEEEKNQLAHRFAETIVVNLFEQRCDRSFSRLSSYENKLADGVFFYVSSHISAKWEHFKEKAKKDKNNSVVNGVNEA</sequence>